<feature type="region of interest" description="Disordered" evidence="1">
    <location>
        <begin position="44"/>
        <end position="89"/>
    </location>
</feature>
<keyword evidence="2" id="KW-0812">Transmembrane</keyword>
<feature type="transmembrane region" description="Helical" evidence="2">
    <location>
        <begin position="12"/>
        <end position="30"/>
    </location>
</feature>
<evidence type="ECO:0000256" key="1">
    <source>
        <dbReference type="SAM" id="MobiDB-lite"/>
    </source>
</evidence>
<protein>
    <submittedName>
        <fullName evidence="3">Uncharacterized protein</fullName>
    </submittedName>
</protein>
<evidence type="ECO:0000313" key="4">
    <source>
        <dbReference type="Proteomes" id="UP000226031"/>
    </source>
</evidence>
<dbReference type="EMBL" id="PDND01000012">
    <property type="protein sequence ID" value="PGH36083.1"/>
    <property type="molecule type" value="Genomic_DNA"/>
</dbReference>
<comment type="caution">
    <text evidence="3">The sequence shown here is derived from an EMBL/GenBank/DDBJ whole genome shotgun (WGS) entry which is preliminary data.</text>
</comment>
<reference evidence="3 4" key="1">
    <citation type="submission" date="2017-10" db="EMBL/GenBank/DDBJ databases">
        <title>Comparative genomics in systemic dimorphic fungi from Ajellomycetaceae.</title>
        <authorList>
            <person name="Munoz J.F."/>
            <person name="Mcewen J.G."/>
            <person name="Clay O.K."/>
            <person name="Cuomo C.A."/>
        </authorList>
    </citation>
    <scope>NUCLEOTIDE SEQUENCE [LARGE SCALE GENOMIC DNA]</scope>
    <source>
        <strain evidence="3 4">UAMH4076</strain>
    </source>
</reference>
<gene>
    <name evidence="3" type="ORF">GX50_01095</name>
</gene>
<dbReference type="Proteomes" id="UP000226031">
    <property type="component" value="Unassembled WGS sequence"/>
</dbReference>
<name>A0A2B7ZSA8_9EURO</name>
<evidence type="ECO:0000256" key="2">
    <source>
        <dbReference type="SAM" id="Phobius"/>
    </source>
</evidence>
<organism evidence="3 4">
    <name type="scientific">[Emmonsia] crescens</name>
    <dbReference type="NCBI Taxonomy" id="73230"/>
    <lineage>
        <taxon>Eukaryota</taxon>
        <taxon>Fungi</taxon>
        <taxon>Dikarya</taxon>
        <taxon>Ascomycota</taxon>
        <taxon>Pezizomycotina</taxon>
        <taxon>Eurotiomycetes</taxon>
        <taxon>Eurotiomycetidae</taxon>
        <taxon>Onygenales</taxon>
        <taxon>Ajellomycetaceae</taxon>
        <taxon>Emergomyces</taxon>
    </lineage>
</organism>
<keyword evidence="2" id="KW-1133">Transmembrane helix</keyword>
<accession>A0A2B7ZSA8</accession>
<dbReference type="AlphaFoldDB" id="A0A2B7ZSA8"/>
<keyword evidence="2" id="KW-0472">Membrane</keyword>
<keyword evidence="4" id="KW-1185">Reference proteome</keyword>
<evidence type="ECO:0000313" key="3">
    <source>
        <dbReference type="EMBL" id="PGH36083.1"/>
    </source>
</evidence>
<proteinExistence type="predicted"/>
<sequence length="101" mass="11402">MPAVNPPTRQFSRNIAIATVAAAGFGYYIYTRSRARRGRLIQPEERQQYHAADQPQTTEGGGKTARAKEIPRSEQNTFKPEAWANEGFGTQAGARWDHYFE</sequence>